<keyword evidence="2" id="KW-1185">Reference proteome</keyword>
<dbReference type="KEGG" id="ksc:CD178_00797"/>
<evidence type="ECO:0008006" key="3">
    <source>
        <dbReference type="Google" id="ProtNLM"/>
    </source>
</evidence>
<evidence type="ECO:0000313" key="1">
    <source>
        <dbReference type="EMBL" id="AXY21601.1"/>
    </source>
</evidence>
<dbReference type="PANTHER" id="PTHR12126:SF11">
    <property type="entry name" value="NADH DEHYDROGENASE [UBIQUINONE] 1 ALPHA SUBCOMPLEX SUBUNIT 9, MITOCHONDRIAL"/>
    <property type="match status" value="1"/>
</dbReference>
<dbReference type="AlphaFoldDB" id="A0A347W9Q8"/>
<reference evidence="1 2" key="1">
    <citation type="submission" date="2017-08" db="EMBL/GenBank/DDBJ databases">
        <title>Complete genome sequence of Gluconacetobacter saccharivorans CV1 isolated from Fermented Vinegar.</title>
        <authorList>
            <person name="Kim S.-Y."/>
        </authorList>
    </citation>
    <scope>NUCLEOTIDE SEQUENCE [LARGE SCALE GENOMIC DNA]</scope>
    <source>
        <strain evidence="1 2">CV1</strain>
    </source>
</reference>
<gene>
    <name evidence="1" type="ORF">CD178_00797</name>
</gene>
<dbReference type="GO" id="GO:0044877">
    <property type="term" value="F:protein-containing complex binding"/>
    <property type="evidence" value="ECO:0007669"/>
    <property type="project" value="TreeGrafter"/>
</dbReference>
<name>A0A347W9Q8_9PROT</name>
<dbReference type="InterPro" id="IPR051207">
    <property type="entry name" value="ComplexI_NDUFA9_subunit"/>
</dbReference>
<dbReference type="Gene3D" id="3.40.50.720">
    <property type="entry name" value="NAD(P)-binding Rossmann-like Domain"/>
    <property type="match status" value="1"/>
</dbReference>
<dbReference type="InterPro" id="IPR036291">
    <property type="entry name" value="NAD(P)-bd_dom_sf"/>
</dbReference>
<protein>
    <recommendedName>
        <fullName evidence="3">NADH-ubiquinone oxidoreductase 39-40 kDa subunit</fullName>
    </recommendedName>
</protein>
<dbReference type="PANTHER" id="PTHR12126">
    <property type="entry name" value="NADH-UBIQUINONE OXIDOREDUCTASE 39 KDA SUBUNIT-RELATED"/>
    <property type="match status" value="1"/>
</dbReference>
<proteinExistence type="predicted"/>
<dbReference type="EMBL" id="CP023036">
    <property type="protein sequence ID" value="AXY21601.1"/>
    <property type="molecule type" value="Genomic_DNA"/>
</dbReference>
<dbReference type="SUPFAM" id="SSF51735">
    <property type="entry name" value="NAD(P)-binding Rossmann-fold domains"/>
    <property type="match status" value="1"/>
</dbReference>
<evidence type="ECO:0000313" key="2">
    <source>
        <dbReference type="Proteomes" id="UP000264120"/>
    </source>
</evidence>
<accession>A0A347W9Q8</accession>
<organism evidence="1 2">
    <name type="scientific">Komagataeibacter saccharivorans</name>
    <dbReference type="NCBI Taxonomy" id="265959"/>
    <lineage>
        <taxon>Bacteria</taxon>
        <taxon>Pseudomonadati</taxon>
        <taxon>Pseudomonadota</taxon>
        <taxon>Alphaproteobacteria</taxon>
        <taxon>Acetobacterales</taxon>
        <taxon>Acetobacteraceae</taxon>
        <taxon>Komagataeibacter</taxon>
    </lineage>
</organism>
<dbReference type="OrthoDB" id="9811425at2"/>
<dbReference type="RefSeq" id="WP_118962552.1">
    <property type="nucleotide sequence ID" value="NZ_CP023036.1"/>
</dbReference>
<dbReference type="Proteomes" id="UP000264120">
    <property type="component" value="Chromosome"/>
</dbReference>
<sequence>MPGTAPIHIIGATGRSGLALCHALTTQGRSIVPVVRSLPRWQATGLAASARIARLEQNPAALRAALADATSIVLTAHARHLPAVLAAAPTNARIVALGSTRIFTRWPDAHAHGVMEGARAFARSGRHGVLLHPTMIYGAQGEDNVQRLAALMRRLPVLPLPRGGRALIQPIWQGDVTRALIAALDRQWNGPHELVIAGADQVAYRDFTRQVARAAGLRPRGVIPVPGAVLMALVRLRLPGLPRITPAEIRRLLEDKIFDIEPMRTQLGLQPVTLAAGLARTFGQQRADS</sequence>